<keyword evidence="8 10" id="KW-0503">Monooxygenase</keyword>
<gene>
    <name evidence="11" type="ORF">K443DRAFT_681548</name>
</gene>
<protein>
    <recommendedName>
        <fullName evidence="13">Cytochrome P450</fullName>
    </recommendedName>
</protein>
<keyword evidence="7 9" id="KW-0408">Iron</keyword>
<evidence type="ECO:0000256" key="7">
    <source>
        <dbReference type="ARBA" id="ARBA00023004"/>
    </source>
</evidence>
<dbReference type="Gene3D" id="1.10.630.10">
    <property type="entry name" value="Cytochrome P450"/>
    <property type="match status" value="1"/>
</dbReference>
<keyword evidence="5 9" id="KW-0479">Metal-binding</keyword>
<dbReference type="PROSITE" id="PS00086">
    <property type="entry name" value="CYTOCHROME_P450"/>
    <property type="match status" value="1"/>
</dbReference>
<dbReference type="InterPro" id="IPR002401">
    <property type="entry name" value="Cyt_P450_E_grp-I"/>
</dbReference>
<feature type="binding site" description="axial binding residue" evidence="9">
    <location>
        <position position="444"/>
    </location>
    <ligand>
        <name>heme</name>
        <dbReference type="ChEBI" id="CHEBI:30413"/>
    </ligand>
    <ligandPart>
        <name>Fe</name>
        <dbReference type="ChEBI" id="CHEBI:18248"/>
    </ligandPart>
</feature>
<dbReference type="PANTHER" id="PTHR46300:SF7">
    <property type="entry name" value="P450, PUTATIVE (EUROFUNG)-RELATED"/>
    <property type="match status" value="1"/>
</dbReference>
<keyword evidence="12" id="KW-1185">Reference proteome</keyword>
<sequence length="520" mass="58532">MIQIDLLASSTAFILALYFYFKRSDERSLSKLPLPPGPKGAPLIGNLKDMPTSFEWQTYHKWSKEFNTDILRLTVAGTTLIVLDTSEAATELLEKKSSIYSGRARMPMINELMGWNFNFGFMQYGDRWRKHRRIMHQTFHPSAARQFRPHSLKASRNLIRRFLDNPDDIIGNLRHMAGETIMSVAYGLDVQPQKDPYIATAEQGVHPLVAAAVPGAFLVDTLPFLKYVPEWMPGAGFQTKAREWKKLARRMVEVPYEAAKQRIAAGTAPSSFTSFSLQKMEAGSRDDAYQEDIIQGTAGTLYAAGSDTTVSAIASCILGLLDKPDVLKRAQAELDAVVKPGHLPDFEDEESLPFITAIVKETLRWRDVVPIAIPRLLDYDDEYKGYRIPAGSVIIPNAWAMLHNEEVYPDPFTFNPDRFMKDGKIDKSVRDPAHACFGFGRRICPGRYMAFSAVWIAIASLIYVFDFEKAVDEDGNIVEPTHEYISALVVMPKPYKCSIKPRSKEAETLILSADSQDIEF</sequence>
<evidence type="ECO:0000256" key="1">
    <source>
        <dbReference type="ARBA" id="ARBA00001971"/>
    </source>
</evidence>
<dbReference type="PANTHER" id="PTHR46300">
    <property type="entry name" value="P450, PUTATIVE (EUROFUNG)-RELATED-RELATED"/>
    <property type="match status" value="1"/>
</dbReference>
<evidence type="ECO:0000256" key="5">
    <source>
        <dbReference type="ARBA" id="ARBA00022723"/>
    </source>
</evidence>
<dbReference type="AlphaFoldDB" id="A0A0C9X7S7"/>
<dbReference type="CDD" id="cd11065">
    <property type="entry name" value="CYP64-like"/>
    <property type="match status" value="1"/>
</dbReference>
<organism evidence="11 12">
    <name type="scientific">Laccaria amethystina LaAM-08-1</name>
    <dbReference type="NCBI Taxonomy" id="1095629"/>
    <lineage>
        <taxon>Eukaryota</taxon>
        <taxon>Fungi</taxon>
        <taxon>Dikarya</taxon>
        <taxon>Basidiomycota</taxon>
        <taxon>Agaricomycotina</taxon>
        <taxon>Agaricomycetes</taxon>
        <taxon>Agaricomycetidae</taxon>
        <taxon>Agaricales</taxon>
        <taxon>Agaricineae</taxon>
        <taxon>Hydnangiaceae</taxon>
        <taxon>Laccaria</taxon>
    </lineage>
</organism>
<dbReference type="GO" id="GO:0004497">
    <property type="term" value="F:monooxygenase activity"/>
    <property type="evidence" value="ECO:0007669"/>
    <property type="project" value="UniProtKB-KW"/>
</dbReference>
<dbReference type="OrthoDB" id="2789670at2759"/>
<comment type="similarity">
    <text evidence="3 10">Belongs to the cytochrome P450 family.</text>
</comment>
<evidence type="ECO:0000256" key="2">
    <source>
        <dbReference type="ARBA" id="ARBA00005179"/>
    </source>
</evidence>
<comment type="pathway">
    <text evidence="2">Secondary metabolite biosynthesis.</text>
</comment>
<dbReference type="InterPro" id="IPR050364">
    <property type="entry name" value="Cytochrome_P450_fung"/>
</dbReference>
<evidence type="ECO:0000313" key="11">
    <source>
        <dbReference type="EMBL" id="KIJ97403.1"/>
    </source>
</evidence>
<dbReference type="GO" id="GO:0020037">
    <property type="term" value="F:heme binding"/>
    <property type="evidence" value="ECO:0007669"/>
    <property type="project" value="InterPro"/>
</dbReference>
<keyword evidence="4 9" id="KW-0349">Heme</keyword>
<proteinExistence type="inferred from homology"/>
<reference evidence="11 12" key="1">
    <citation type="submission" date="2014-04" db="EMBL/GenBank/DDBJ databases">
        <authorList>
            <consortium name="DOE Joint Genome Institute"/>
            <person name="Kuo A."/>
            <person name="Kohler A."/>
            <person name="Nagy L.G."/>
            <person name="Floudas D."/>
            <person name="Copeland A."/>
            <person name="Barry K.W."/>
            <person name="Cichocki N."/>
            <person name="Veneault-Fourrey C."/>
            <person name="LaButti K."/>
            <person name="Lindquist E.A."/>
            <person name="Lipzen A."/>
            <person name="Lundell T."/>
            <person name="Morin E."/>
            <person name="Murat C."/>
            <person name="Sun H."/>
            <person name="Tunlid A."/>
            <person name="Henrissat B."/>
            <person name="Grigoriev I.V."/>
            <person name="Hibbett D.S."/>
            <person name="Martin F."/>
            <person name="Nordberg H.P."/>
            <person name="Cantor M.N."/>
            <person name="Hua S.X."/>
        </authorList>
    </citation>
    <scope>NUCLEOTIDE SEQUENCE [LARGE SCALE GENOMIC DNA]</scope>
    <source>
        <strain evidence="11 12">LaAM-08-1</strain>
    </source>
</reference>
<evidence type="ECO:0000256" key="9">
    <source>
        <dbReference type="PIRSR" id="PIRSR602401-1"/>
    </source>
</evidence>
<evidence type="ECO:0000256" key="4">
    <source>
        <dbReference type="ARBA" id="ARBA00022617"/>
    </source>
</evidence>
<comment type="cofactor">
    <cofactor evidence="1 9">
        <name>heme</name>
        <dbReference type="ChEBI" id="CHEBI:30413"/>
    </cofactor>
</comment>
<name>A0A0C9X7S7_9AGAR</name>
<dbReference type="Proteomes" id="UP000054477">
    <property type="component" value="Unassembled WGS sequence"/>
</dbReference>
<dbReference type="InterPro" id="IPR017972">
    <property type="entry name" value="Cyt_P450_CS"/>
</dbReference>
<accession>A0A0C9X7S7</accession>
<evidence type="ECO:0000256" key="10">
    <source>
        <dbReference type="RuleBase" id="RU000461"/>
    </source>
</evidence>
<evidence type="ECO:0000256" key="6">
    <source>
        <dbReference type="ARBA" id="ARBA00023002"/>
    </source>
</evidence>
<dbReference type="GO" id="GO:0016705">
    <property type="term" value="F:oxidoreductase activity, acting on paired donors, with incorporation or reduction of molecular oxygen"/>
    <property type="evidence" value="ECO:0007669"/>
    <property type="project" value="InterPro"/>
</dbReference>
<evidence type="ECO:0000256" key="3">
    <source>
        <dbReference type="ARBA" id="ARBA00010617"/>
    </source>
</evidence>
<dbReference type="HOGENOM" id="CLU_001570_2_3_1"/>
<dbReference type="PRINTS" id="PR00463">
    <property type="entry name" value="EP450I"/>
</dbReference>
<dbReference type="STRING" id="1095629.A0A0C9X7S7"/>
<dbReference type="SUPFAM" id="SSF48264">
    <property type="entry name" value="Cytochrome P450"/>
    <property type="match status" value="1"/>
</dbReference>
<dbReference type="GO" id="GO:0005506">
    <property type="term" value="F:iron ion binding"/>
    <property type="evidence" value="ECO:0007669"/>
    <property type="project" value="InterPro"/>
</dbReference>
<dbReference type="EMBL" id="KN838694">
    <property type="protein sequence ID" value="KIJ97403.1"/>
    <property type="molecule type" value="Genomic_DNA"/>
</dbReference>
<reference evidence="12" key="2">
    <citation type="submission" date="2015-01" db="EMBL/GenBank/DDBJ databases">
        <title>Evolutionary Origins and Diversification of the Mycorrhizal Mutualists.</title>
        <authorList>
            <consortium name="DOE Joint Genome Institute"/>
            <consortium name="Mycorrhizal Genomics Consortium"/>
            <person name="Kohler A."/>
            <person name="Kuo A."/>
            <person name="Nagy L.G."/>
            <person name="Floudas D."/>
            <person name="Copeland A."/>
            <person name="Barry K.W."/>
            <person name="Cichocki N."/>
            <person name="Veneault-Fourrey C."/>
            <person name="LaButti K."/>
            <person name="Lindquist E.A."/>
            <person name="Lipzen A."/>
            <person name="Lundell T."/>
            <person name="Morin E."/>
            <person name="Murat C."/>
            <person name="Riley R."/>
            <person name="Ohm R."/>
            <person name="Sun H."/>
            <person name="Tunlid A."/>
            <person name="Henrissat B."/>
            <person name="Grigoriev I.V."/>
            <person name="Hibbett D.S."/>
            <person name="Martin F."/>
        </authorList>
    </citation>
    <scope>NUCLEOTIDE SEQUENCE [LARGE SCALE GENOMIC DNA]</scope>
    <source>
        <strain evidence="12">LaAM-08-1</strain>
    </source>
</reference>
<evidence type="ECO:0000313" key="12">
    <source>
        <dbReference type="Proteomes" id="UP000054477"/>
    </source>
</evidence>
<evidence type="ECO:0000256" key="8">
    <source>
        <dbReference type="ARBA" id="ARBA00023033"/>
    </source>
</evidence>
<dbReference type="PRINTS" id="PR00385">
    <property type="entry name" value="P450"/>
</dbReference>
<dbReference type="InterPro" id="IPR036396">
    <property type="entry name" value="Cyt_P450_sf"/>
</dbReference>
<dbReference type="Pfam" id="PF00067">
    <property type="entry name" value="p450"/>
    <property type="match status" value="1"/>
</dbReference>
<dbReference type="InterPro" id="IPR001128">
    <property type="entry name" value="Cyt_P450"/>
</dbReference>
<keyword evidence="6 10" id="KW-0560">Oxidoreductase</keyword>
<evidence type="ECO:0008006" key="13">
    <source>
        <dbReference type="Google" id="ProtNLM"/>
    </source>
</evidence>